<organism evidence="1 2">
    <name type="scientific">Ralstonia solanacearum</name>
    <name type="common">Pseudomonas solanacearum</name>
    <dbReference type="NCBI Taxonomy" id="305"/>
    <lineage>
        <taxon>Bacteria</taxon>
        <taxon>Pseudomonadati</taxon>
        <taxon>Pseudomonadota</taxon>
        <taxon>Betaproteobacteria</taxon>
        <taxon>Burkholderiales</taxon>
        <taxon>Burkholderiaceae</taxon>
        <taxon>Ralstonia</taxon>
        <taxon>Ralstonia solanacearum species complex</taxon>
    </lineage>
</organism>
<proteinExistence type="predicted"/>
<geneLocation type="plasmid" evidence="1 2">
    <name>unnamed</name>
</geneLocation>
<reference evidence="1 2" key="1">
    <citation type="submission" date="2017-08" db="EMBL/GenBank/DDBJ databases">
        <title>Genome sequences of Ralstonia solanacearum Species Complex (RSSC) isolated from Potato bacterial wilts in Korea.</title>
        <authorList>
            <person name="Cho H."/>
            <person name="Song E.-S."/>
            <person name="Lee Y.K."/>
            <person name="Lee S."/>
            <person name="Lee S.-W."/>
            <person name="Jo A."/>
            <person name="Kim J.-G."/>
            <person name="Hwang I."/>
        </authorList>
    </citation>
    <scope>NUCLEOTIDE SEQUENCE [LARGE SCALE GENOMIC DNA]</scope>
    <source>
        <strain evidence="1 2">T98</strain>
        <plasmid evidence="1 2">unnamed</plasmid>
    </source>
</reference>
<gene>
    <name evidence="1" type="ORF">CJO77_23895</name>
</gene>
<sequence length="138" mass="15643">MCKPWVSSRRPRAGFRGEVLQMLQENGDMRHVGDWIRSGHIQGVLASRPVAVMTSFRAASKAPASVGPKLQRSFSRAAGQQIQQLFRECVLDRRSQVERVQGQVAAQYVIDRSDDFRTALFLGMGRDLKPYCQRWHVA</sequence>
<name>A0AAD0WJN6_RALSL</name>
<dbReference type="AlphaFoldDB" id="A0AAD0WJN6"/>
<evidence type="ECO:0000313" key="2">
    <source>
        <dbReference type="Proteomes" id="UP000261758"/>
    </source>
</evidence>
<keyword evidence="1" id="KW-0614">Plasmid</keyword>
<evidence type="ECO:0000313" key="1">
    <source>
        <dbReference type="EMBL" id="AXV84797.1"/>
    </source>
</evidence>
<protein>
    <submittedName>
        <fullName evidence="1">Uncharacterized protein</fullName>
    </submittedName>
</protein>
<dbReference type="Proteomes" id="UP000261758">
    <property type="component" value="Plasmid unnamed"/>
</dbReference>
<dbReference type="EMBL" id="CP022760">
    <property type="protein sequence ID" value="AXV84797.1"/>
    <property type="molecule type" value="Genomic_DNA"/>
</dbReference>
<accession>A0AAD0WJN6</accession>